<dbReference type="RefSeq" id="WP_118325895.1">
    <property type="nucleotide sequence ID" value="NZ_QRYH01000033.1"/>
</dbReference>
<protein>
    <submittedName>
        <fullName evidence="1">Abi family protein</fullName>
    </submittedName>
</protein>
<comment type="caution">
    <text evidence="1">The sequence shown here is derived from an EMBL/GenBank/DDBJ whole genome shotgun (WGS) entry which is preliminary data.</text>
</comment>
<dbReference type="InterPro" id="IPR011664">
    <property type="entry name" value="Abi_system_AbiD/AbiF-like"/>
</dbReference>
<name>A0A395W4D7_9FIRM</name>
<dbReference type="GeneID" id="66580634"/>
<dbReference type="Pfam" id="PF07751">
    <property type="entry name" value="Abi_2"/>
    <property type="match status" value="1"/>
</dbReference>
<evidence type="ECO:0000313" key="1">
    <source>
        <dbReference type="EMBL" id="RGU89312.1"/>
    </source>
</evidence>
<reference evidence="1 2" key="1">
    <citation type="submission" date="2018-08" db="EMBL/GenBank/DDBJ databases">
        <title>A genome reference for cultivated species of the human gut microbiota.</title>
        <authorList>
            <person name="Zou Y."/>
            <person name="Xue W."/>
            <person name="Luo G."/>
        </authorList>
    </citation>
    <scope>NUCLEOTIDE SEQUENCE [LARGE SCALE GENOMIC DNA]</scope>
    <source>
        <strain evidence="1 2">AF15-20</strain>
    </source>
</reference>
<gene>
    <name evidence="1" type="ORF">DWW32_11910</name>
</gene>
<accession>A0A395W4D7</accession>
<proteinExistence type="predicted"/>
<dbReference type="EMBL" id="QRYQ01000032">
    <property type="protein sequence ID" value="RGU89312.1"/>
    <property type="molecule type" value="Genomic_DNA"/>
</dbReference>
<dbReference type="AlphaFoldDB" id="A0A395W4D7"/>
<evidence type="ECO:0000313" key="2">
    <source>
        <dbReference type="Proteomes" id="UP000265489"/>
    </source>
</evidence>
<sequence length="307" mass="36499">MNIYKQKLSVTDQVKRLEDKGISFNVFCKERAEDYLTSNNYYYKLTSFRKNFRKHPDGVNKGKYVNLDFAYLVDLAIIDNYLRGIILEIALDIEHYSKLKLLHRLENDEAEDGYSIVNDFMISLGQNRQVLEKRILEKANSSYVGDIIQHYNGNYPAWTLIEIVSFGDYLRFYKFCANRWNDKDLLNDFYLMKDVKELRNAAAHNNCILNDVTIKESKHQTNHAVKISLKSIKRQRNDKYLAKEKIRQIVTLLYASIHMITSDGVKRKINNQLKFLKNRIYRDYDYSFNQKLKATFDYLFDVIDIYY</sequence>
<organism evidence="1 2">
    <name type="scientific">Holdemanella biformis</name>
    <dbReference type="NCBI Taxonomy" id="1735"/>
    <lineage>
        <taxon>Bacteria</taxon>
        <taxon>Bacillati</taxon>
        <taxon>Bacillota</taxon>
        <taxon>Erysipelotrichia</taxon>
        <taxon>Erysipelotrichales</taxon>
        <taxon>Erysipelotrichaceae</taxon>
        <taxon>Holdemanella</taxon>
    </lineage>
</organism>
<dbReference type="Proteomes" id="UP000265489">
    <property type="component" value="Unassembled WGS sequence"/>
</dbReference>